<evidence type="ECO:0000256" key="7">
    <source>
        <dbReference type="ARBA" id="ARBA00022970"/>
    </source>
</evidence>
<proteinExistence type="inferred from homology"/>
<dbReference type="InterPro" id="IPR003593">
    <property type="entry name" value="AAA+_ATPase"/>
</dbReference>
<keyword evidence="5" id="KW-0547">Nucleotide-binding</keyword>
<dbReference type="PROSITE" id="PS50893">
    <property type="entry name" value="ABC_TRANSPORTER_2"/>
    <property type="match status" value="1"/>
</dbReference>
<protein>
    <submittedName>
        <fullName evidence="10">Peptide ABC transporter ATP-binding protein</fullName>
    </submittedName>
</protein>
<evidence type="ECO:0000313" key="11">
    <source>
        <dbReference type="Proteomes" id="UP000019849"/>
    </source>
</evidence>
<dbReference type="Pfam" id="PF00005">
    <property type="entry name" value="ABC_tran"/>
    <property type="match status" value="1"/>
</dbReference>
<dbReference type="SMART" id="SM00382">
    <property type="entry name" value="AAA"/>
    <property type="match status" value="1"/>
</dbReference>
<gene>
    <name evidence="10" type="ORF">BG36_13430</name>
</gene>
<dbReference type="InterPro" id="IPR003439">
    <property type="entry name" value="ABC_transporter-like_ATP-bd"/>
</dbReference>
<dbReference type="PATRIC" id="fig|69279.3.peg.3778"/>
<dbReference type="GO" id="GO:0005886">
    <property type="term" value="C:plasma membrane"/>
    <property type="evidence" value="ECO:0007669"/>
    <property type="project" value="UniProtKB-SubCell"/>
</dbReference>
<dbReference type="AlphaFoldDB" id="A0A011V3H9"/>
<evidence type="ECO:0000256" key="3">
    <source>
        <dbReference type="ARBA" id="ARBA00022448"/>
    </source>
</evidence>
<dbReference type="PANTHER" id="PTHR43166">
    <property type="entry name" value="AMINO ACID IMPORT ATP-BINDING PROTEIN"/>
    <property type="match status" value="1"/>
</dbReference>
<keyword evidence="4" id="KW-1003">Cell membrane</keyword>
<keyword evidence="3" id="KW-0813">Transport</keyword>
<comment type="subcellular location">
    <subcellularLocation>
        <location evidence="1">Cell membrane</location>
        <topology evidence="1">Peripheral membrane protein</topology>
    </subcellularLocation>
</comment>
<dbReference type="GO" id="GO:0016887">
    <property type="term" value="F:ATP hydrolysis activity"/>
    <property type="evidence" value="ECO:0007669"/>
    <property type="project" value="InterPro"/>
</dbReference>
<evidence type="ECO:0000259" key="9">
    <source>
        <dbReference type="PROSITE" id="PS50893"/>
    </source>
</evidence>
<dbReference type="InterPro" id="IPR017871">
    <property type="entry name" value="ABC_transporter-like_CS"/>
</dbReference>
<dbReference type="RefSeq" id="WP_156953521.1">
    <property type="nucleotide sequence ID" value="NZ_KK073899.1"/>
</dbReference>
<dbReference type="eggNOG" id="COG1126">
    <property type="taxonomic scope" value="Bacteria"/>
</dbReference>
<keyword evidence="6 10" id="KW-0067">ATP-binding</keyword>
<evidence type="ECO:0000256" key="2">
    <source>
        <dbReference type="ARBA" id="ARBA00005417"/>
    </source>
</evidence>
<comment type="similarity">
    <text evidence="2">Belongs to the ABC transporter superfamily.</text>
</comment>
<dbReference type="CDD" id="cd03262">
    <property type="entry name" value="ABC_HisP_GlnQ"/>
    <property type="match status" value="1"/>
</dbReference>
<dbReference type="InterPro" id="IPR050086">
    <property type="entry name" value="MetN_ABC_transporter-like"/>
</dbReference>
<dbReference type="GO" id="GO:0005524">
    <property type="term" value="F:ATP binding"/>
    <property type="evidence" value="ECO:0007669"/>
    <property type="project" value="UniProtKB-KW"/>
</dbReference>
<dbReference type="EMBL" id="JENY01000027">
    <property type="protein sequence ID" value="EXL03060.1"/>
    <property type="molecule type" value="Genomic_DNA"/>
</dbReference>
<dbReference type="InterPro" id="IPR027417">
    <property type="entry name" value="P-loop_NTPase"/>
</dbReference>
<dbReference type="STRING" id="69279.BG36_13430"/>
<name>A0A011V3H9_9HYPH</name>
<evidence type="ECO:0000256" key="8">
    <source>
        <dbReference type="ARBA" id="ARBA00023136"/>
    </source>
</evidence>
<dbReference type="SUPFAM" id="SSF52540">
    <property type="entry name" value="P-loop containing nucleoside triphosphate hydrolases"/>
    <property type="match status" value="1"/>
</dbReference>
<dbReference type="GO" id="GO:0015424">
    <property type="term" value="F:ABC-type amino acid transporter activity"/>
    <property type="evidence" value="ECO:0007669"/>
    <property type="project" value="InterPro"/>
</dbReference>
<keyword evidence="8" id="KW-0472">Membrane</keyword>
<evidence type="ECO:0000256" key="5">
    <source>
        <dbReference type="ARBA" id="ARBA00022741"/>
    </source>
</evidence>
<evidence type="ECO:0000256" key="4">
    <source>
        <dbReference type="ARBA" id="ARBA00022475"/>
    </source>
</evidence>
<accession>A0A011V3H9</accession>
<dbReference type="PANTHER" id="PTHR43166:SF9">
    <property type="entry name" value="GLUTAMATE_ASPARTATE IMPORT ATP-BINDING PROTEIN GLTL"/>
    <property type="match status" value="1"/>
</dbReference>
<organism evidence="10 11">
    <name type="scientific">Aquamicrobium defluvii</name>
    <dbReference type="NCBI Taxonomy" id="69279"/>
    <lineage>
        <taxon>Bacteria</taxon>
        <taxon>Pseudomonadati</taxon>
        <taxon>Pseudomonadota</taxon>
        <taxon>Alphaproteobacteria</taxon>
        <taxon>Hyphomicrobiales</taxon>
        <taxon>Phyllobacteriaceae</taxon>
        <taxon>Aquamicrobium</taxon>
    </lineage>
</organism>
<feature type="domain" description="ABC transporter" evidence="9">
    <location>
        <begin position="6"/>
        <end position="239"/>
    </location>
</feature>
<sequence>MSKTILQLEGLEMAFGQLRVLRGVDLKVDEGESIAIIGPSGSGKSTLLRCLNRLETPTGGGVIFEGQRIDARTDINQLRTRMGMVFQQFNLFPHMTALANVMEAPVHVRKIRREQAEAEARRLLEKVGMLEKADFYPRQLSGGQKQRVAIARCLAMQPRLLLLDEITSALDPELVGEVLDVVRDLARQGMTMLLVTHEMRFAREFADRVVFMDGGVVVEVGPPEEIFTRPKSERLRKFLTAVLEQTT</sequence>
<dbReference type="FunFam" id="3.40.50.300:FF:000020">
    <property type="entry name" value="Amino acid ABC transporter ATP-binding component"/>
    <property type="match status" value="1"/>
</dbReference>
<dbReference type="PIRSF" id="PIRSF039085">
    <property type="entry name" value="ABC_ATPase_HisP"/>
    <property type="match status" value="1"/>
</dbReference>
<dbReference type="HOGENOM" id="CLU_000604_1_22_5"/>
<dbReference type="Gene3D" id="3.40.50.300">
    <property type="entry name" value="P-loop containing nucleotide triphosphate hydrolases"/>
    <property type="match status" value="1"/>
</dbReference>
<dbReference type="PROSITE" id="PS00211">
    <property type="entry name" value="ABC_TRANSPORTER_1"/>
    <property type="match status" value="1"/>
</dbReference>
<evidence type="ECO:0000256" key="1">
    <source>
        <dbReference type="ARBA" id="ARBA00004202"/>
    </source>
</evidence>
<evidence type="ECO:0000313" key="10">
    <source>
        <dbReference type="EMBL" id="EXL03060.1"/>
    </source>
</evidence>
<reference evidence="10 11" key="1">
    <citation type="submission" date="2014-02" db="EMBL/GenBank/DDBJ databases">
        <title>Aquamicrobium defluvii Genome sequencing.</title>
        <authorList>
            <person name="Wang X."/>
        </authorList>
    </citation>
    <scope>NUCLEOTIDE SEQUENCE [LARGE SCALE GENOMIC DNA]</scope>
    <source>
        <strain evidence="10 11">W13Z1</strain>
    </source>
</reference>
<evidence type="ECO:0000256" key="6">
    <source>
        <dbReference type="ARBA" id="ARBA00022840"/>
    </source>
</evidence>
<dbReference type="Proteomes" id="UP000019849">
    <property type="component" value="Unassembled WGS sequence"/>
</dbReference>
<comment type="caution">
    <text evidence="10">The sequence shown here is derived from an EMBL/GenBank/DDBJ whole genome shotgun (WGS) entry which is preliminary data.</text>
</comment>
<keyword evidence="7" id="KW-0029">Amino-acid transport</keyword>
<dbReference type="InterPro" id="IPR030679">
    <property type="entry name" value="ABC_ATPase_HisP-typ"/>
</dbReference>